<dbReference type="STRING" id="1791.GCA_001049355_02172"/>
<protein>
    <submittedName>
        <fullName evidence="1">Uncharacterized protein</fullName>
    </submittedName>
</protein>
<accession>A0A3S4S5F7</accession>
<evidence type="ECO:0000313" key="2">
    <source>
        <dbReference type="Proteomes" id="UP000279306"/>
    </source>
</evidence>
<name>A0A3S4S5F7_MYCAU</name>
<proteinExistence type="predicted"/>
<keyword evidence="2" id="KW-1185">Reference proteome</keyword>
<evidence type="ECO:0000313" key="1">
    <source>
        <dbReference type="EMBL" id="VEG56795.1"/>
    </source>
</evidence>
<dbReference type="EMBL" id="LR134356">
    <property type="protein sequence ID" value="VEG56795.1"/>
    <property type="molecule type" value="Genomic_DNA"/>
</dbReference>
<reference evidence="1 2" key="1">
    <citation type="submission" date="2018-12" db="EMBL/GenBank/DDBJ databases">
        <authorList>
            <consortium name="Pathogen Informatics"/>
        </authorList>
    </citation>
    <scope>NUCLEOTIDE SEQUENCE [LARGE SCALE GENOMIC DNA]</scope>
    <source>
        <strain evidence="1 2">NCTC10437</strain>
    </source>
</reference>
<sequence length="102" mass="11174">MTVMRLTVPDTVEPGKVADEVVVALADRLRDDHGYELDDSVSPVPPTSRLVYALRPRGSIVVDTDGALTVSLHQVDVDVRDLFIAVIGPLEQRYDGLFAEID</sequence>
<dbReference type="Proteomes" id="UP000279306">
    <property type="component" value="Chromosome"/>
</dbReference>
<gene>
    <name evidence="1" type="ORF">NCTC10437_03794</name>
</gene>
<dbReference type="KEGG" id="mauu:NCTC10437_03794"/>
<organism evidence="1 2">
    <name type="scientific">Mycolicibacterium aurum</name>
    <name type="common">Mycobacterium aurum</name>
    <dbReference type="NCBI Taxonomy" id="1791"/>
    <lineage>
        <taxon>Bacteria</taxon>
        <taxon>Bacillati</taxon>
        <taxon>Actinomycetota</taxon>
        <taxon>Actinomycetes</taxon>
        <taxon>Mycobacteriales</taxon>
        <taxon>Mycobacteriaceae</taxon>
        <taxon>Mycolicibacterium</taxon>
    </lineage>
</organism>
<dbReference type="OrthoDB" id="4633705at2"/>
<dbReference type="RefSeq" id="WP_048632070.1">
    <property type="nucleotide sequence ID" value="NZ_CVQQ01000005.1"/>
</dbReference>
<dbReference type="AlphaFoldDB" id="A0A3S4S5F7"/>